<dbReference type="GO" id="GO:0006646">
    <property type="term" value="P:phosphatidylethanolamine biosynthetic process"/>
    <property type="evidence" value="ECO:0007669"/>
    <property type="project" value="TreeGrafter"/>
</dbReference>
<evidence type="ECO:0000313" key="4">
    <source>
        <dbReference type="EMBL" id="KZP30157.1"/>
    </source>
</evidence>
<evidence type="ECO:0000313" key="5">
    <source>
        <dbReference type="Proteomes" id="UP000076532"/>
    </source>
</evidence>
<gene>
    <name evidence="4" type="ORF">FIBSPDRAFT_815411</name>
</gene>
<evidence type="ECO:0000256" key="1">
    <source>
        <dbReference type="ARBA" id="ARBA00022793"/>
    </source>
</evidence>
<accession>A0A166T3W1</accession>
<proteinExistence type="predicted"/>
<keyword evidence="5" id="KW-1185">Reference proteome</keyword>
<keyword evidence="1" id="KW-0210">Decarboxylase</keyword>
<reference evidence="4 5" key="1">
    <citation type="journal article" date="2016" name="Mol. Biol. Evol.">
        <title>Comparative Genomics of Early-Diverging Mushroom-Forming Fungi Provides Insights into the Origins of Lignocellulose Decay Capabilities.</title>
        <authorList>
            <person name="Nagy L.G."/>
            <person name="Riley R."/>
            <person name="Tritt A."/>
            <person name="Adam C."/>
            <person name="Daum C."/>
            <person name="Floudas D."/>
            <person name="Sun H."/>
            <person name="Yadav J.S."/>
            <person name="Pangilinan J."/>
            <person name="Larsson K.H."/>
            <person name="Matsuura K."/>
            <person name="Barry K."/>
            <person name="Labutti K."/>
            <person name="Kuo R."/>
            <person name="Ohm R.A."/>
            <person name="Bhattacharya S.S."/>
            <person name="Shirouzu T."/>
            <person name="Yoshinaga Y."/>
            <person name="Martin F.M."/>
            <person name="Grigoriev I.V."/>
            <person name="Hibbett D.S."/>
        </authorList>
    </citation>
    <scope>NUCLEOTIDE SEQUENCE [LARGE SCALE GENOMIC DNA]</scope>
    <source>
        <strain evidence="4 5">CBS 109695</strain>
    </source>
</reference>
<dbReference type="GO" id="GO:0005739">
    <property type="term" value="C:mitochondrion"/>
    <property type="evidence" value="ECO:0007669"/>
    <property type="project" value="TreeGrafter"/>
</dbReference>
<dbReference type="InterPro" id="IPR022237">
    <property type="entry name" value="PsiD-like"/>
</dbReference>
<keyword evidence="2" id="KW-0456">Lyase</keyword>
<protein>
    <submittedName>
        <fullName evidence="4">Phosphatidylserine decarboxylase</fullName>
    </submittedName>
</protein>
<organism evidence="4 5">
    <name type="scientific">Athelia psychrophila</name>
    <dbReference type="NCBI Taxonomy" id="1759441"/>
    <lineage>
        <taxon>Eukaryota</taxon>
        <taxon>Fungi</taxon>
        <taxon>Dikarya</taxon>
        <taxon>Basidiomycota</taxon>
        <taxon>Agaricomycotina</taxon>
        <taxon>Agaricomycetes</taxon>
        <taxon>Agaricomycetidae</taxon>
        <taxon>Atheliales</taxon>
        <taxon>Atheliaceae</taxon>
        <taxon>Athelia</taxon>
    </lineage>
</organism>
<dbReference type="GO" id="GO:0004609">
    <property type="term" value="F:phosphatidylserine decarboxylase activity"/>
    <property type="evidence" value="ECO:0007669"/>
    <property type="project" value="InterPro"/>
</dbReference>
<dbReference type="AlphaFoldDB" id="A0A166T3W1"/>
<evidence type="ECO:0000256" key="2">
    <source>
        <dbReference type="ARBA" id="ARBA00023239"/>
    </source>
</evidence>
<dbReference type="STRING" id="436010.A0A166T3W1"/>
<dbReference type="InterPro" id="IPR003817">
    <property type="entry name" value="PS_Dcarbxylase"/>
</dbReference>
<dbReference type="Proteomes" id="UP000076532">
    <property type="component" value="Unassembled WGS sequence"/>
</dbReference>
<sequence>MVSFPNPSSRQKYGGWLSSNPEVLSSFINDLLKLAQEVTLSDTPTQHLPAVREFKEAIEGDAVMKHLIDDIFLQVSKLNKIWDFETLLTMLDHILPSAPPYYVTTDSQGKLIAGPIGSPIESLVVLWSNTMAGYDLFRLPQFNLALKSLLNAWGRFLSDPNGTSHTALHSGVNGWFGKNAITEFELGIYPKTFDETYAIPDVNAEHRGFKTWDAFFTRKLREGVRPVDFAANKDIIHSPCEGTVCSISYNVAAYDRFWLKGKKYSLYDMLNKNKAMASYFAGGTVYQHLLSCFDYHRWHAPIDGTIEKIEQVDGSYYAVLLDEDVSADNHTFPPTGTTPYDIMIRCMPYISAIATRALVYIKADNPDIGLVCFIAIGMVEISTCEVTVRGGQRVRAGDELGLFHYGGSSSVLVLPPQCKVTFAREAGEGEQVWVNSVIGRVNRR</sequence>
<evidence type="ECO:0000259" key="3">
    <source>
        <dbReference type="Pfam" id="PF12588"/>
    </source>
</evidence>
<dbReference type="EMBL" id="KV417495">
    <property type="protein sequence ID" value="KZP30157.1"/>
    <property type="molecule type" value="Genomic_DNA"/>
</dbReference>
<dbReference type="PANTHER" id="PTHR10067">
    <property type="entry name" value="PHOSPHATIDYLSERINE DECARBOXYLASE"/>
    <property type="match status" value="1"/>
</dbReference>
<dbReference type="Pfam" id="PF02666">
    <property type="entry name" value="PS_Dcarbxylase"/>
    <property type="match status" value="1"/>
</dbReference>
<name>A0A166T3W1_9AGAM</name>
<dbReference type="OrthoDB" id="5973539at2759"/>
<dbReference type="PANTHER" id="PTHR10067:SF9">
    <property type="entry name" value="PHOSPHATIDYLSERINE DECARBOXYLASE FAMILY PROTEIN (AFU_ORTHOLOGUE AFUA_7G01730)"/>
    <property type="match status" value="1"/>
</dbReference>
<dbReference type="Pfam" id="PF12588">
    <property type="entry name" value="PSDC"/>
    <property type="match status" value="1"/>
</dbReference>
<feature type="domain" description="L-tryptophan decarboxylase PsiD-like" evidence="3">
    <location>
        <begin position="49"/>
        <end position="183"/>
    </location>
</feature>